<dbReference type="RefSeq" id="WP_165907056.1">
    <property type="nucleotide sequence ID" value="NZ_CP014136.1"/>
</dbReference>
<organism evidence="5 6">
    <name type="scientific">Gibbsiella quercinecans</name>
    <dbReference type="NCBI Taxonomy" id="929813"/>
    <lineage>
        <taxon>Bacteria</taxon>
        <taxon>Pseudomonadati</taxon>
        <taxon>Pseudomonadota</taxon>
        <taxon>Gammaproteobacteria</taxon>
        <taxon>Enterobacterales</taxon>
        <taxon>Yersiniaceae</taxon>
        <taxon>Gibbsiella</taxon>
    </lineage>
</organism>
<sequence>MKFMHKWLYAVAVVTVSLFSVSHANAETKGILQQVIDRGAVRIAIIGGAAPWSSISPSGDPQGYEIEIAKSFASALGVKPVFVTTSIPGRSAMLQSGKADMVIAQYTNTAERAKTITFTRPYMTIGMQFLVLADRKDINSVQDLDKMHAKIAATRGGYTQTLVPRLLPNASILNFDNIKDEILAVDAGQADATSENQIWNRDLMTKNPGKYKVIPGLHSHEELSIAVPKGDFDWWQLVNDWVEQFNASGDNNRMFKQAFGYDKPE</sequence>
<evidence type="ECO:0000256" key="2">
    <source>
        <dbReference type="ARBA" id="ARBA00022729"/>
    </source>
</evidence>
<keyword evidence="2 3" id="KW-0732">Signal</keyword>
<dbReference type="SMART" id="SM00062">
    <property type="entry name" value="PBPb"/>
    <property type="match status" value="1"/>
</dbReference>
<dbReference type="KEGG" id="gqu:AWC35_21570"/>
<keyword evidence="6" id="KW-1185">Reference proteome</keyword>
<reference evidence="5 6" key="1">
    <citation type="submission" date="2016-01" db="EMBL/GenBank/DDBJ databases">
        <authorList>
            <person name="Oliw E.H."/>
        </authorList>
    </citation>
    <scope>NUCLEOTIDE SEQUENCE [LARGE SCALE GENOMIC DNA]</scope>
    <source>
        <strain evidence="5 6">FRB97</strain>
    </source>
</reference>
<proteinExistence type="inferred from homology"/>
<dbReference type="AlphaFoldDB" id="A0A250B6H2"/>
<protein>
    <recommendedName>
        <fullName evidence="4">Solute-binding protein family 3/N-terminal domain-containing protein</fullName>
    </recommendedName>
</protein>
<evidence type="ECO:0000256" key="3">
    <source>
        <dbReference type="SAM" id="SignalP"/>
    </source>
</evidence>
<dbReference type="SUPFAM" id="SSF53850">
    <property type="entry name" value="Periplasmic binding protein-like II"/>
    <property type="match status" value="1"/>
</dbReference>
<dbReference type="EMBL" id="CP014136">
    <property type="protein sequence ID" value="ATA21717.1"/>
    <property type="molecule type" value="Genomic_DNA"/>
</dbReference>
<name>A0A250B6H2_9GAMM</name>
<accession>A0A250B6H2</accession>
<gene>
    <name evidence="5" type="ORF">AWC35_21570</name>
</gene>
<dbReference type="PANTHER" id="PTHR35936:SF17">
    <property type="entry name" value="ARGININE-BINDING EXTRACELLULAR PROTEIN ARTP"/>
    <property type="match status" value="1"/>
</dbReference>
<comment type="similarity">
    <text evidence="1">Belongs to the bacterial solute-binding protein 3 family.</text>
</comment>
<evidence type="ECO:0000259" key="4">
    <source>
        <dbReference type="SMART" id="SM00062"/>
    </source>
</evidence>
<evidence type="ECO:0000313" key="6">
    <source>
        <dbReference type="Proteomes" id="UP000217182"/>
    </source>
</evidence>
<dbReference type="Proteomes" id="UP000217182">
    <property type="component" value="Chromosome"/>
</dbReference>
<evidence type="ECO:0000256" key="1">
    <source>
        <dbReference type="ARBA" id="ARBA00010333"/>
    </source>
</evidence>
<feature type="domain" description="Solute-binding protein family 3/N-terminal" evidence="4">
    <location>
        <begin position="40"/>
        <end position="262"/>
    </location>
</feature>
<dbReference type="Pfam" id="PF00497">
    <property type="entry name" value="SBP_bac_3"/>
    <property type="match status" value="1"/>
</dbReference>
<evidence type="ECO:0000313" key="5">
    <source>
        <dbReference type="EMBL" id="ATA21717.1"/>
    </source>
</evidence>
<feature type="signal peptide" evidence="3">
    <location>
        <begin position="1"/>
        <end position="26"/>
    </location>
</feature>
<feature type="chain" id="PRO_5013213365" description="Solute-binding protein family 3/N-terminal domain-containing protein" evidence="3">
    <location>
        <begin position="27"/>
        <end position="265"/>
    </location>
</feature>
<dbReference type="InterPro" id="IPR001638">
    <property type="entry name" value="Solute-binding_3/MltF_N"/>
</dbReference>
<dbReference type="Gene3D" id="3.40.190.10">
    <property type="entry name" value="Periplasmic binding protein-like II"/>
    <property type="match status" value="2"/>
</dbReference>
<dbReference type="PANTHER" id="PTHR35936">
    <property type="entry name" value="MEMBRANE-BOUND LYTIC MUREIN TRANSGLYCOSYLASE F"/>
    <property type="match status" value="1"/>
</dbReference>